<accession>A0ABR7SAP6</accession>
<reference evidence="3 4" key="1">
    <citation type="submission" date="2020-08" db="EMBL/GenBank/DDBJ databases">
        <title>Genemic of Streptomyces polyaspartic.</title>
        <authorList>
            <person name="Liu W."/>
        </authorList>
    </citation>
    <scope>NUCLEOTIDE SEQUENCE [LARGE SCALE GENOMIC DNA]</scope>
    <source>
        <strain evidence="3 4">TRM66268-LWL</strain>
    </source>
</reference>
<feature type="region of interest" description="Disordered" evidence="1">
    <location>
        <begin position="1"/>
        <end position="31"/>
    </location>
</feature>
<dbReference type="InterPro" id="IPR052516">
    <property type="entry name" value="N-heterocyclic_Hydroxylase"/>
</dbReference>
<dbReference type="InterPro" id="IPR046867">
    <property type="entry name" value="AldOxase/xan_DH_MoCoBD2"/>
</dbReference>
<evidence type="ECO:0000256" key="1">
    <source>
        <dbReference type="SAM" id="MobiDB-lite"/>
    </source>
</evidence>
<comment type="caution">
    <text evidence="3">The sequence shown here is derived from an EMBL/GenBank/DDBJ whole genome shotgun (WGS) entry which is preliminary data.</text>
</comment>
<evidence type="ECO:0000259" key="2">
    <source>
        <dbReference type="SMART" id="SM01008"/>
    </source>
</evidence>
<dbReference type="Pfam" id="PF20256">
    <property type="entry name" value="MoCoBD_2"/>
    <property type="match status" value="2"/>
</dbReference>
<evidence type="ECO:0000313" key="3">
    <source>
        <dbReference type="EMBL" id="MBC9712052.1"/>
    </source>
</evidence>
<sequence>MERTEPAELAASSERTEAAEPAEPAASAERPGVGRRRFLALLVAAPTLTVAVQLDPQAAPAAPLPELPDLGDVLNLAALPTSHLLTLKVAEDGTVDFWLPREEVGQGLTTAVAMLVAEELDTPLEKVRVHLDKARPELVFNQLTGSSNSIRSLYDPVRTAAAAARQRLAWAAALQWGTDPERVTTRDGRAHLADGRSASYGELARAASSDRAAEQPVALKPRAAHRLIGRPTSRIDARALVTGKQQYTLDLDIPGAKPAMVRRPPTLRGTVRRVRNAAAVEALPGVLAVATIPTGVAVVAETFGQALAGKEALDVEWGPGPVDELDDETLRAKLRGAVAHGFPPLLGRHLDAEFDFAPVSHAPLETNCAVADVRDARATVWAPAQSPIAARKAVADAIGLPDALVELHVVQAGGSFGRRLFHDAAIEAAQVSKAVRRPVRLMWSRIDDMRHGRMRPPTHHKLRATYAAGAPLSFRHRMASVAMDVRHGFGDALTAGLTGLPLLGEATAQVMFALSLRSPYDLGATRQTLTELPVALPTGSWRSVYSGTGRAAEEMFVDELAERLGQDPVAFRRARLKTAAQRAVLDKAAGGWGRELPEGWAQGVGFHEEYKSRTACVVDLDATDPKAPRVMRAVIAVDAGRAVNPRGIEAQMLGGLTDAIATTLRAGLHLDKGLPLEGSYSQFHYARQRNSPYEVQVHVLDGGPEAEPGGIGELGVPAPVAAIANAYARATGRRPRSFPIDARIDFEPFPR</sequence>
<dbReference type="InterPro" id="IPR008274">
    <property type="entry name" value="AldOxase/xan_DH_MoCoBD1"/>
</dbReference>
<dbReference type="SUPFAM" id="SSF56003">
    <property type="entry name" value="Molybdenum cofactor-binding domain"/>
    <property type="match status" value="2"/>
</dbReference>
<dbReference type="SMART" id="SM01008">
    <property type="entry name" value="Ald_Xan_dh_C"/>
    <property type="match status" value="1"/>
</dbReference>
<dbReference type="InterPro" id="IPR037165">
    <property type="entry name" value="AldOxase/xan_DH_Mopterin-bd_sf"/>
</dbReference>
<dbReference type="Gene3D" id="3.30.365.10">
    <property type="entry name" value="Aldehyde oxidase/xanthine dehydrogenase, molybdopterin binding domain"/>
    <property type="match status" value="4"/>
</dbReference>
<dbReference type="PROSITE" id="PS51318">
    <property type="entry name" value="TAT"/>
    <property type="match status" value="1"/>
</dbReference>
<dbReference type="PANTHER" id="PTHR47495">
    <property type="entry name" value="ALDEHYDE DEHYDROGENASE"/>
    <property type="match status" value="1"/>
</dbReference>
<organism evidence="3 4">
    <name type="scientific">Streptomyces polyasparticus</name>
    <dbReference type="NCBI Taxonomy" id="2767826"/>
    <lineage>
        <taxon>Bacteria</taxon>
        <taxon>Bacillati</taxon>
        <taxon>Actinomycetota</taxon>
        <taxon>Actinomycetes</taxon>
        <taxon>Kitasatosporales</taxon>
        <taxon>Streptomycetaceae</taxon>
        <taxon>Streptomyces</taxon>
    </lineage>
</organism>
<proteinExistence type="predicted"/>
<dbReference type="EMBL" id="JACTVJ010000004">
    <property type="protein sequence ID" value="MBC9712052.1"/>
    <property type="molecule type" value="Genomic_DNA"/>
</dbReference>
<dbReference type="Pfam" id="PF02738">
    <property type="entry name" value="MoCoBD_1"/>
    <property type="match status" value="1"/>
</dbReference>
<dbReference type="PANTHER" id="PTHR47495:SF1">
    <property type="entry name" value="BLL3820 PROTEIN"/>
    <property type="match status" value="1"/>
</dbReference>
<protein>
    <submittedName>
        <fullName evidence="3">Xanthine dehydrogenase family protein molybdopterin-binding subunit</fullName>
    </submittedName>
</protein>
<dbReference type="Proteomes" id="UP000642284">
    <property type="component" value="Unassembled WGS sequence"/>
</dbReference>
<dbReference type="PIRSF" id="PIRSF036389">
    <property type="entry name" value="IOR_B"/>
    <property type="match status" value="1"/>
</dbReference>
<dbReference type="Gene3D" id="3.90.1170.50">
    <property type="entry name" value="Aldehyde oxidase/xanthine dehydrogenase, a/b hammerhead"/>
    <property type="match status" value="1"/>
</dbReference>
<feature type="compositionally biased region" description="Low complexity" evidence="1">
    <location>
        <begin position="7"/>
        <end position="31"/>
    </location>
</feature>
<name>A0ABR7SAP6_9ACTN</name>
<evidence type="ECO:0000313" key="4">
    <source>
        <dbReference type="Proteomes" id="UP000642284"/>
    </source>
</evidence>
<dbReference type="InterPro" id="IPR006311">
    <property type="entry name" value="TAT_signal"/>
</dbReference>
<feature type="domain" description="Aldehyde oxidase/xanthine dehydrogenase a/b hammerhead" evidence="2">
    <location>
        <begin position="242"/>
        <end position="321"/>
    </location>
</feature>
<dbReference type="InterPro" id="IPR000674">
    <property type="entry name" value="Ald_Oxase/Xan_DH_a/b"/>
</dbReference>
<gene>
    <name evidence="3" type="ORF">H9Y04_05650</name>
</gene>
<dbReference type="InterPro" id="IPR012368">
    <property type="entry name" value="OxRdtase_Mopterin-bd_su_IorB"/>
</dbReference>
<keyword evidence="4" id="KW-1185">Reference proteome</keyword>